<feature type="non-terminal residue" evidence="2">
    <location>
        <position position="1"/>
    </location>
</feature>
<feature type="region of interest" description="Disordered" evidence="1">
    <location>
        <begin position="1"/>
        <end position="75"/>
    </location>
</feature>
<evidence type="ECO:0000256" key="1">
    <source>
        <dbReference type="SAM" id="MobiDB-lite"/>
    </source>
</evidence>
<dbReference type="Proteomes" id="UP000265520">
    <property type="component" value="Unassembled WGS sequence"/>
</dbReference>
<comment type="caution">
    <text evidence="2">The sequence shown here is derived from an EMBL/GenBank/DDBJ whole genome shotgun (WGS) entry which is preliminary data.</text>
</comment>
<protein>
    <submittedName>
        <fullName evidence="2">Uncharacterized protein</fullName>
    </submittedName>
</protein>
<dbReference type="AlphaFoldDB" id="A0A392TDJ1"/>
<organism evidence="2 3">
    <name type="scientific">Trifolium medium</name>
    <dbReference type="NCBI Taxonomy" id="97028"/>
    <lineage>
        <taxon>Eukaryota</taxon>
        <taxon>Viridiplantae</taxon>
        <taxon>Streptophyta</taxon>
        <taxon>Embryophyta</taxon>
        <taxon>Tracheophyta</taxon>
        <taxon>Spermatophyta</taxon>
        <taxon>Magnoliopsida</taxon>
        <taxon>eudicotyledons</taxon>
        <taxon>Gunneridae</taxon>
        <taxon>Pentapetalae</taxon>
        <taxon>rosids</taxon>
        <taxon>fabids</taxon>
        <taxon>Fabales</taxon>
        <taxon>Fabaceae</taxon>
        <taxon>Papilionoideae</taxon>
        <taxon>50 kb inversion clade</taxon>
        <taxon>NPAAA clade</taxon>
        <taxon>Hologalegina</taxon>
        <taxon>IRL clade</taxon>
        <taxon>Trifolieae</taxon>
        <taxon>Trifolium</taxon>
    </lineage>
</organism>
<sequence>RSRSKTPPRRLEVHSRRPVLEWLQQPTKKRDCTPPREDRVPPSKKGKSTERPEQRHRSPQGLILMAKQGPSSSRS</sequence>
<keyword evidence="3" id="KW-1185">Reference proteome</keyword>
<dbReference type="EMBL" id="LXQA010549798">
    <property type="protein sequence ID" value="MCI58654.1"/>
    <property type="molecule type" value="Genomic_DNA"/>
</dbReference>
<feature type="compositionally biased region" description="Basic and acidic residues" evidence="1">
    <location>
        <begin position="9"/>
        <end position="19"/>
    </location>
</feature>
<proteinExistence type="predicted"/>
<evidence type="ECO:0000313" key="2">
    <source>
        <dbReference type="EMBL" id="MCI58654.1"/>
    </source>
</evidence>
<evidence type="ECO:0000313" key="3">
    <source>
        <dbReference type="Proteomes" id="UP000265520"/>
    </source>
</evidence>
<reference evidence="2 3" key="1">
    <citation type="journal article" date="2018" name="Front. Plant Sci.">
        <title>Red Clover (Trifolium pratense) and Zigzag Clover (T. medium) - A Picture of Genomic Similarities and Differences.</title>
        <authorList>
            <person name="Dluhosova J."/>
            <person name="Istvanek J."/>
            <person name="Nedelnik J."/>
            <person name="Repkova J."/>
        </authorList>
    </citation>
    <scope>NUCLEOTIDE SEQUENCE [LARGE SCALE GENOMIC DNA]</scope>
    <source>
        <strain evidence="3">cv. 10/8</strain>
        <tissue evidence="2">Leaf</tissue>
    </source>
</reference>
<feature type="compositionally biased region" description="Basic and acidic residues" evidence="1">
    <location>
        <begin position="28"/>
        <end position="56"/>
    </location>
</feature>
<name>A0A392TDJ1_9FABA</name>
<accession>A0A392TDJ1</accession>